<dbReference type="RefSeq" id="WP_072303163.1">
    <property type="nucleotide sequence ID" value="NZ_FPIY01000002.1"/>
</dbReference>
<dbReference type="Proteomes" id="UP000183257">
    <property type="component" value="Unassembled WGS sequence"/>
</dbReference>
<dbReference type="InterPro" id="IPR036388">
    <property type="entry name" value="WH-like_DNA-bd_sf"/>
</dbReference>
<feature type="domain" description="HTH deoR-type" evidence="3">
    <location>
        <begin position="7"/>
        <end position="62"/>
    </location>
</feature>
<protein>
    <submittedName>
        <fullName evidence="4">HTH domain-containing protein</fullName>
    </submittedName>
</protein>
<dbReference type="InterPro" id="IPR001034">
    <property type="entry name" value="DeoR_HTH"/>
</dbReference>
<evidence type="ECO:0000256" key="1">
    <source>
        <dbReference type="ARBA" id="ARBA00023015"/>
    </source>
</evidence>
<dbReference type="EMBL" id="FPIY01000002">
    <property type="protein sequence ID" value="SFW40846.1"/>
    <property type="molecule type" value="Genomic_DNA"/>
</dbReference>
<keyword evidence="2" id="KW-0804">Transcription</keyword>
<dbReference type="PANTHER" id="PTHR34580">
    <property type="match status" value="1"/>
</dbReference>
<dbReference type="InterPro" id="IPR026881">
    <property type="entry name" value="WYL_dom"/>
</dbReference>
<dbReference type="Pfam" id="PF13280">
    <property type="entry name" value="WYL"/>
    <property type="match status" value="1"/>
</dbReference>
<dbReference type="InterPro" id="IPR036390">
    <property type="entry name" value="WH_DNA-bd_sf"/>
</dbReference>
<dbReference type="SUPFAM" id="SSF46785">
    <property type="entry name" value="Winged helix' DNA-binding domain"/>
    <property type="match status" value="1"/>
</dbReference>
<sequence length="241" mass="27968">MEKGKPRLVRLTAIVTQLQGKRIVTATELAAKYRVSIRTIYRDIRTLEQSGIPIYTEEGKGYCLVEGYNLPPVMFTEEEANALITAEHIINKNKDTSFVDGYVSAIEKIKAVLKYSQKDKATLLTQRLQIRSNLENQKTSSYLMQLQTALTNYKVIQINYLSLEQKETKRDIEPFALIHNKDNWVLIAFCRLRKDFRAFRVDCIQQMVISSNTFNPHKITLEDYFDMARKKWESTPDISMT</sequence>
<gene>
    <name evidence="4" type="ORF">SAMN05660313_01488</name>
</gene>
<keyword evidence="1" id="KW-0805">Transcription regulation</keyword>
<dbReference type="AlphaFoldDB" id="A0A1K1P2F2"/>
<name>A0A1K1P2F2_9FLAO</name>
<evidence type="ECO:0000313" key="4">
    <source>
        <dbReference type="EMBL" id="SFW40846.1"/>
    </source>
</evidence>
<organism evidence="4 5">
    <name type="scientific">Cellulophaga fucicola</name>
    <dbReference type="NCBI Taxonomy" id="76595"/>
    <lineage>
        <taxon>Bacteria</taxon>
        <taxon>Pseudomonadati</taxon>
        <taxon>Bacteroidota</taxon>
        <taxon>Flavobacteriia</taxon>
        <taxon>Flavobacteriales</taxon>
        <taxon>Flavobacteriaceae</taxon>
        <taxon>Cellulophaga</taxon>
    </lineage>
</organism>
<dbReference type="STRING" id="76595.SAMN05660313_01488"/>
<reference evidence="5" key="1">
    <citation type="submission" date="2016-11" db="EMBL/GenBank/DDBJ databases">
        <authorList>
            <person name="Varghese N."/>
            <person name="Submissions S."/>
        </authorList>
    </citation>
    <scope>NUCLEOTIDE SEQUENCE [LARGE SCALE GENOMIC DNA]</scope>
    <source>
        <strain evidence="5">DSM 24786</strain>
    </source>
</reference>
<dbReference type="PROSITE" id="PS51000">
    <property type="entry name" value="HTH_DEOR_2"/>
    <property type="match status" value="1"/>
</dbReference>
<dbReference type="PANTHER" id="PTHR34580:SF1">
    <property type="entry name" value="PROTEIN PAFC"/>
    <property type="match status" value="1"/>
</dbReference>
<dbReference type="InterPro" id="IPR013196">
    <property type="entry name" value="HTH_11"/>
</dbReference>
<evidence type="ECO:0000256" key="2">
    <source>
        <dbReference type="ARBA" id="ARBA00023163"/>
    </source>
</evidence>
<dbReference type="Gene3D" id="1.10.10.10">
    <property type="entry name" value="Winged helix-like DNA-binding domain superfamily/Winged helix DNA-binding domain"/>
    <property type="match status" value="1"/>
</dbReference>
<accession>A0A1K1P2F2</accession>
<dbReference type="PROSITE" id="PS52050">
    <property type="entry name" value="WYL"/>
    <property type="match status" value="1"/>
</dbReference>
<evidence type="ECO:0000313" key="5">
    <source>
        <dbReference type="Proteomes" id="UP000183257"/>
    </source>
</evidence>
<evidence type="ECO:0000259" key="3">
    <source>
        <dbReference type="PROSITE" id="PS51000"/>
    </source>
</evidence>
<proteinExistence type="predicted"/>
<dbReference type="GO" id="GO:0003700">
    <property type="term" value="F:DNA-binding transcription factor activity"/>
    <property type="evidence" value="ECO:0007669"/>
    <property type="project" value="InterPro"/>
</dbReference>
<dbReference type="InterPro" id="IPR051534">
    <property type="entry name" value="CBASS_pafABC_assoc_protein"/>
</dbReference>
<dbReference type="OrthoDB" id="9815009at2"/>
<dbReference type="Pfam" id="PF08279">
    <property type="entry name" value="HTH_11"/>
    <property type="match status" value="1"/>
</dbReference>
<keyword evidence="5" id="KW-1185">Reference proteome</keyword>